<protein>
    <submittedName>
        <fullName evidence="6">ABC transporter ATP-binding protein</fullName>
    </submittedName>
</protein>
<evidence type="ECO:0000313" key="7">
    <source>
        <dbReference type="Proteomes" id="UP001500866"/>
    </source>
</evidence>
<dbReference type="PROSITE" id="PS50893">
    <property type="entry name" value="ABC_TRANSPORTER_2"/>
    <property type="match status" value="1"/>
</dbReference>
<dbReference type="PANTHER" id="PTHR42734:SF17">
    <property type="entry name" value="METAL TRANSPORT SYSTEM ATP-BINDING PROTEIN TM_0124-RELATED"/>
    <property type="match status" value="1"/>
</dbReference>
<keyword evidence="2" id="KW-0813">Transport</keyword>
<comment type="caution">
    <text evidence="6">The sequence shown here is derived from an EMBL/GenBank/DDBJ whole genome shotgun (WGS) entry which is preliminary data.</text>
</comment>
<evidence type="ECO:0000313" key="6">
    <source>
        <dbReference type="EMBL" id="GAA0603396.1"/>
    </source>
</evidence>
<name>A0ABN1G3H8_9BACI</name>
<dbReference type="Gene3D" id="3.40.50.300">
    <property type="entry name" value="P-loop containing nucleotide triphosphate hydrolases"/>
    <property type="match status" value="1"/>
</dbReference>
<dbReference type="InterPro" id="IPR003439">
    <property type="entry name" value="ABC_transporter-like_ATP-bd"/>
</dbReference>
<evidence type="ECO:0000256" key="1">
    <source>
        <dbReference type="ARBA" id="ARBA00005417"/>
    </source>
</evidence>
<comment type="similarity">
    <text evidence="1">Belongs to the ABC transporter superfamily.</text>
</comment>
<dbReference type="EMBL" id="BAAADS010000015">
    <property type="protein sequence ID" value="GAA0603396.1"/>
    <property type="molecule type" value="Genomic_DNA"/>
</dbReference>
<evidence type="ECO:0000256" key="4">
    <source>
        <dbReference type="ARBA" id="ARBA00022840"/>
    </source>
</evidence>
<dbReference type="InterPro" id="IPR017871">
    <property type="entry name" value="ABC_transporter-like_CS"/>
</dbReference>
<dbReference type="SUPFAM" id="SSF52540">
    <property type="entry name" value="P-loop containing nucleoside triphosphate hydrolases"/>
    <property type="match status" value="1"/>
</dbReference>
<keyword evidence="3" id="KW-0547">Nucleotide-binding</keyword>
<dbReference type="InterPro" id="IPR050153">
    <property type="entry name" value="Metal_Ion_Import_ABC"/>
</dbReference>
<dbReference type="Pfam" id="PF00005">
    <property type="entry name" value="ABC_tran"/>
    <property type="match status" value="1"/>
</dbReference>
<dbReference type="Proteomes" id="UP001500866">
    <property type="component" value="Unassembled WGS sequence"/>
</dbReference>
<dbReference type="InterPro" id="IPR027417">
    <property type="entry name" value="P-loop_NTPase"/>
</dbReference>
<dbReference type="GO" id="GO:0005524">
    <property type="term" value="F:ATP binding"/>
    <property type="evidence" value="ECO:0007669"/>
    <property type="project" value="UniProtKB-KW"/>
</dbReference>
<sequence length="262" mass="29514">MLIEMNDVSLIQNQKRIIQHLNWKVEDGQHWAILGLNGAGKTTLLNLVCGYLFPTKGTMKVLGKEFGKYPLQDLRKEIGWVSNSLLEKMKYHDESTGLQIVLSGKFASIGLYDTPTDADVEKASKIMDQVGVQKLRNQPCRNMSQGEKQRILIGRAFMASPKILILDEPCAGLDFLSKEQLLKTIEQMAAHNRTTLIYVTHHIDEILPVFSHTLLLKEGNVFSEGMTENQLTSDKMSQFSATAVHISKENNRYALKLPDDNV</sequence>
<evidence type="ECO:0000259" key="5">
    <source>
        <dbReference type="PROSITE" id="PS50893"/>
    </source>
</evidence>
<accession>A0ABN1G3H8</accession>
<reference evidence="6 7" key="1">
    <citation type="journal article" date="2019" name="Int. J. Syst. Evol. Microbiol.">
        <title>The Global Catalogue of Microorganisms (GCM) 10K type strain sequencing project: providing services to taxonomists for standard genome sequencing and annotation.</title>
        <authorList>
            <consortium name="The Broad Institute Genomics Platform"/>
            <consortium name="The Broad Institute Genome Sequencing Center for Infectious Disease"/>
            <person name="Wu L."/>
            <person name="Ma J."/>
        </authorList>
    </citation>
    <scope>NUCLEOTIDE SEQUENCE [LARGE SCALE GENOMIC DNA]</scope>
    <source>
        <strain evidence="6 7">JCM 15395</strain>
    </source>
</reference>
<dbReference type="InterPro" id="IPR003593">
    <property type="entry name" value="AAA+_ATPase"/>
</dbReference>
<evidence type="ECO:0000256" key="3">
    <source>
        <dbReference type="ARBA" id="ARBA00022741"/>
    </source>
</evidence>
<dbReference type="PROSITE" id="PS00211">
    <property type="entry name" value="ABC_TRANSPORTER_1"/>
    <property type="match status" value="1"/>
</dbReference>
<evidence type="ECO:0000256" key="2">
    <source>
        <dbReference type="ARBA" id="ARBA00022448"/>
    </source>
</evidence>
<gene>
    <name evidence="6" type="ORF">GCM10009001_20480</name>
</gene>
<dbReference type="PANTHER" id="PTHR42734">
    <property type="entry name" value="METAL TRANSPORT SYSTEM ATP-BINDING PROTEIN TM_0124-RELATED"/>
    <property type="match status" value="1"/>
</dbReference>
<dbReference type="SMART" id="SM00382">
    <property type="entry name" value="AAA"/>
    <property type="match status" value="1"/>
</dbReference>
<keyword evidence="4 6" id="KW-0067">ATP-binding</keyword>
<keyword evidence="7" id="KW-1185">Reference proteome</keyword>
<dbReference type="RefSeq" id="WP_343812706.1">
    <property type="nucleotide sequence ID" value="NZ_BAAADS010000015.1"/>
</dbReference>
<feature type="domain" description="ABC transporter" evidence="5">
    <location>
        <begin position="3"/>
        <end position="243"/>
    </location>
</feature>
<organism evidence="6 7">
    <name type="scientific">Virgibacillus siamensis</name>
    <dbReference type="NCBI Taxonomy" id="480071"/>
    <lineage>
        <taxon>Bacteria</taxon>
        <taxon>Bacillati</taxon>
        <taxon>Bacillota</taxon>
        <taxon>Bacilli</taxon>
        <taxon>Bacillales</taxon>
        <taxon>Bacillaceae</taxon>
        <taxon>Virgibacillus</taxon>
    </lineage>
</organism>
<proteinExistence type="inferred from homology"/>